<evidence type="ECO:0000256" key="7">
    <source>
        <dbReference type="ARBA" id="ARBA00023054"/>
    </source>
</evidence>
<dbReference type="GO" id="GO:0042393">
    <property type="term" value="F:histone binding"/>
    <property type="evidence" value="ECO:0007669"/>
    <property type="project" value="InterPro"/>
</dbReference>
<dbReference type="PANTHER" id="PTHR12766:SF7">
    <property type="entry name" value="DEATH DOMAIN-ASSOCIATED PROTEIN 6"/>
    <property type="match status" value="1"/>
</dbReference>
<sequence length="1085" mass="123034">MEMEVICISSDDESDSQKENKTGQVLTKSVEISNGAIAHEETESLLNVNEKIEEKNLKRKIMYTKEEITCTIEKRKKLDVDQDKFKVESKPDTCSIDVLPEINFVESNCNKQPNQDQEVKTQLIVKEKKKISYISHDVFPLFISLCLQKCPKQDKSEMAIIVDKLKRRYENLDPIYVRSNNFVTFLNEKRQAITNDHKKIYMHIQEVMNEMKKRTKKKSQTSQINEIYDAVPSTSYATNNVPINPVESDNDSEDDNEENPETRRKVNKILHAMKRCDAIIKKLDEEEVDFNEENNSNYIKVERYKQKMTQLYDKLCELTGENGDAGRTYLRPKHLNVTRIVAVDQAITNFINCKITQRNWLKKKGSLTDNLIFPDYSDILECVNRCNEKSNLGLKTKKREQMAEKAFKELGEYLQRSRRNDYWDTFSLYLENSEDPATKDKDLAKKLADNRTEGEKRLAAVFDKYTKKQIELRDQNNEEIVSEEEEEEDEDEDEDEEIEIEIESITYEDKSDDILSVSSEEDNEKEENANKTVKVNKLSVEKNKSNINVINIRRAMDISNKTIADTSPQKCNKTVEMKVEKENNMTVSNKNNTISDKIVHKPCSSSTIPRNTTDLDKSCSNTIPRNVVTDVVKPCSSNTSPRKVTDMDKSYSSNTIPRNVVTNNVDKPCSSSTIPRNVVTDIDKPCSSNTIPRNVVTNNVDKPCSSSTILRNVVTYVDKPCSSNTIPRNVVTDVDKPCSSSTIPRNIVTHMDTINKKIVHKPCSSSSTIPRNNVKNVVDTTSEKVHESCSSNNIPRNNVENMDTTSEKVHKSCSGNITSRNPTNNVKNVVDNKRQEDSLPATSTSNYTKDLAEAKVKDESKVITDPATKKDVVAMVTRMENTAVVIKNVMDEATENMPNNEQPKEEKKPLLRVRSFAKSPRTWQDNQYKTDKTAPKNAPKVTNQIKEIVDLTNEGTVKPVATKCAVQLGNKIVPIVKRHTVFLPSKSNIINVKNITNNYLKVNTRTGQIIAPVHDIRTRGTIIRLPAQTTSQSQLQNTNVTNEVSLKGKTVLKIVPTKSIILPKPSAVQSVSKQAGVSSSTTQSK</sequence>
<evidence type="ECO:0000313" key="12">
    <source>
        <dbReference type="EMBL" id="KYN12496.1"/>
    </source>
</evidence>
<dbReference type="GO" id="GO:0005694">
    <property type="term" value="C:chromosome"/>
    <property type="evidence" value="ECO:0007669"/>
    <property type="project" value="UniProtKB-SubCell"/>
</dbReference>
<feature type="compositionally biased region" description="Polar residues" evidence="10">
    <location>
        <begin position="650"/>
        <end position="670"/>
    </location>
</feature>
<evidence type="ECO:0000256" key="2">
    <source>
        <dbReference type="ARBA" id="ARBA00004286"/>
    </source>
</evidence>
<evidence type="ECO:0000256" key="5">
    <source>
        <dbReference type="ARBA" id="ARBA00022490"/>
    </source>
</evidence>
<dbReference type="InterPro" id="IPR038298">
    <property type="entry name" value="Daxx_N_sf"/>
</dbReference>
<evidence type="ECO:0000256" key="9">
    <source>
        <dbReference type="ARBA" id="ARBA00023242"/>
    </source>
</evidence>
<feature type="region of interest" description="Disordered" evidence="10">
    <location>
        <begin position="509"/>
        <end position="530"/>
    </location>
</feature>
<dbReference type="EMBL" id="KQ980824">
    <property type="protein sequence ID" value="KYN12496.1"/>
    <property type="molecule type" value="Genomic_DNA"/>
</dbReference>
<dbReference type="Gene3D" id="1.10.8.810">
    <property type="entry name" value="Daxx helical bundle domain"/>
    <property type="match status" value="1"/>
</dbReference>
<dbReference type="GO" id="GO:0016605">
    <property type="term" value="C:PML body"/>
    <property type="evidence" value="ECO:0007669"/>
    <property type="project" value="TreeGrafter"/>
</dbReference>
<gene>
    <name evidence="12" type="ORF">ALC57_15223</name>
</gene>
<evidence type="ECO:0000256" key="6">
    <source>
        <dbReference type="ARBA" id="ARBA00022703"/>
    </source>
</evidence>
<dbReference type="GO" id="GO:0003713">
    <property type="term" value="F:transcription coactivator activity"/>
    <property type="evidence" value="ECO:0007669"/>
    <property type="project" value="TreeGrafter"/>
</dbReference>
<evidence type="ECO:0000256" key="3">
    <source>
        <dbReference type="ARBA" id="ARBA00004496"/>
    </source>
</evidence>
<dbReference type="OrthoDB" id="7492809at2759"/>
<dbReference type="InterPro" id="IPR046378">
    <property type="entry name" value="DAXX_histone-bd"/>
</dbReference>
<dbReference type="GO" id="GO:0006915">
    <property type="term" value="P:apoptotic process"/>
    <property type="evidence" value="ECO:0007669"/>
    <property type="project" value="UniProtKB-KW"/>
</dbReference>
<feature type="region of interest" description="Disordered" evidence="10">
    <location>
        <begin position="1"/>
        <end position="23"/>
    </location>
</feature>
<evidence type="ECO:0000256" key="1">
    <source>
        <dbReference type="ARBA" id="ARBA00004123"/>
    </source>
</evidence>
<comment type="subcellular location">
    <subcellularLocation>
        <location evidence="2">Chromosome</location>
    </subcellularLocation>
    <subcellularLocation>
        <location evidence="3">Cytoplasm</location>
    </subcellularLocation>
    <subcellularLocation>
        <location evidence="1">Nucleus</location>
    </subcellularLocation>
</comment>
<dbReference type="InterPro" id="IPR046426">
    <property type="entry name" value="DAXX_histone-bd_sf"/>
</dbReference>
<keyword evidence="6" id="KW-0053">Apoptosis</keyword>
<dbReference type="Proteomes" id="UP000078492">
    <property type="component" value="Unassembled WGS sequence"/>
</dbReference>
<dbReference type="GO" id="GO:0003714">
    <property type="term" value="F:transcription corepressor activity"/>
    <property type="evidence" value="ECO:0007669"/>
    <property type="project" value="TreeGrafter"/>
</dbReference>
<evidence type="ECO:0000259" key="11">
    <source>
        <dbReference type="Pfam" id="PF20920"/>
    </source>
</evidence>
<organism evidence="12 13">
    <name type="scientific">Trachymyrmex cornetzi</name>
    <dbReference type="NCBI Taxonomy" id="471704"/>
    <lineage>
        <taxon>Eukaryota</taxon>
        <taxon>Metazoa</taxon>
        <taxon>Ecdysozoa</taxon>
        <taxon>Arthropoda</taxon>
        <taxon>Hexapoda</taxon>
        <taxon>Insecta</taxon>
        <taxon>Pterygota</taxon>
        <taxon>Neoptera</taxon>
        <taxon>Endopterygota</taxon>
        <taxon>Hymenoptera</taxon>
        <taxon>Apocrita</taxon>
        <taxon>Aculeata</taxon>
        <taxon>Formicoidea</taxon>
        <taxon>Formicidae</taxon>
        <taxon>Myrmicinae</taxon>
        <taxon>Trachymyrmex</taxon>
    </lineage>
</organism>
<dbReference type="GO" id="GO:0005737">
    <property type="term" value="C:cytoplasm"/>
    <property type="evidence" value="ECO:0007669"/>
    <property type="project" value="UniProtKB-SubCell"/>
</dbReference>
<keyword evidence="8" id="KW-0143">Chaperone</keyword>
<dbReference type="CDD" id="cd13150">
    <property type="entry name" value="DAXX_histone_binding"/>
    <property type="match status" value="1"/>
</dbReference>
<feature type="compositionally biased region" description="Acidic residues" evidence="10">
    <location>
        <begin position="248"/>
        <end position="259"/>
    </location>
</feature>
<dbReference type="GO" id="GO:0050681">
    <property type="term" value="F:nuclear androgen receptor binding"/>
    <property type="evidence" value="ECO:0007669"/>
    <property type="project" value="TreeGrafter"/>
</dbReference>
<proteinExistence type="predicted"/>
<feature type="domain" description="Daxx histone-binding" evidence="11">
    <location>
        <begin position="385"/>
        <end position="467"/>
    </location>
</feature>
<evidence type="ECO:0000256" key="4">
    <source>
        <dbReference type="ARBA" id="ARBA00022454"/>
    </source>
</evidence>
<dbReference type="Gene3D" id="1.20.58.2170">
    <property type="match status" value="1"/>
</dbReference>
<keyword evidence="9" id="KW-0539">Nucleus</keyword>
<evidence type="ECO:0000256" key="8">
    <source>
        <dbReference type="ARBA" id="ARBA00023186"/>
    </source>
</evidence>
<dbReference type="PANTHER" id="PTHR12766">
    <property type="entry name" value="DEATH DOMAIN-ASSOCIATED PROTEIN 6 DAXX"/>
    <property type="match status" value="1"/>
</dbReference>
<accession>A0A195DI28</accession>
<feature type="region of interest" description="Disordered" evidence="10">
    <location>
        <begin position="635"/>
        <end position="670"/>
    </location>
</feature>
<dbReference type="STRING" id="471704.A0A195DI28"/>
<keyword evidence="7" id="KW-0175">Coiled coil</keyword>
<feature type="compositionally biased region" description="Polar residues" evidence="10">
    <location>
        <begin position="813"/>
        <end position="827"/>
    </location>
</feature>
<evidence type="ECO:0000313" key="13">
    <source>
        <dbReference type="Proteomes" id="UP000078492"/>
    </source>
</evidence>
<feature type="region of interest" description="Disordered" evidence="10">
    <location>
        <begin position="235"/>
        <end position="264"/>
    </location>
</feature>
<keyword evidence="5" id="KW-0963">Cytoplasm</keyword>
<evidence type="ECO:0000256" key="10">
    <source>
        <dbReference type="SAM" id="MobiDB-lite"/>
    </source>
</evidence>
<keyword evidence="13" id="KW-1185">Reference proteome</keyword>
<reference evidence="12 13" key="1">
    <citation type="submission" date="2015-09" db="EMBL/GenBank/DDBJ databases">
        <title>Trachymyrmex cornetzi WGS genome.</title>
        <authorList>
            <person name="Nygaard S."/>
            <person name="Hu H."/>
            <person name="Boomsma J."/>
            <person name="Zhang G."/>
        </authorList>
    </citation>
    <scope>NUCLEOTIDE SEQUENCE [LARGE SCALE GENOMIC DNA]</scope>
    <source>
        <strain evidence="12">Tcor2-1</strain>
        <tissue evidence="12">Whole body</tissue>
    </source>
</reference>
<feature type="compositionally biased region" description="Polar residues" evidence="10">
    <location>
        <begin position="788"/>
        <end position="804"/>
    </location>
</feature>
<name>A0A195DI28_9HYME</name>
<keyword evidence="4" id="KW-0158">Chromosome</keyword>
<dbReference type="Pfam" id="PF20920">
    <property type="entry name" value="DAXX_hist_bd"/>
    <property type="match status" value="1"/>
</dbReference>
<protein>
    <submittedName>
        <fullName evidence="12">Death domain-associated protein 6</fullName>
    </submittedName>
</protein>
<feature type="compositionally biased region" description="Acidic residues" evidence="10">
    <location>
        <begin position="480"/>
        <end position="496"/>
    </location>
</feature>
<feature type="region of interest" description="Disordered" evidence="10">
    <location>
        <begin position="786"/>
        <end position="846"/>
    </location>
</feature>
<feature type="region of interest" description="Disordered" evidence="10">
    <location>
        <begin position="475"/>
        <end position="496"/>
    </location>
</feature>
<dbReference type="AlphaFoldDB" id="A0A195DI28"/>